<evidence type="ECO:0000313" key="3">
    <source>
        <dbReference type="Proteomes" id="UP000305948"/>
    </source>
</evidence>
<evidence type="ECO:0000256" key="1">
    <source>
        <dbReference type="SAM" id="MobiDB-lite"/>
    </source>
</evidence>
<protein>
    <submittedName>
        <fullName evidence="2">Uncharacterized protein</fullName>
    </submittedName>
</protein>
<evidence type="ECO:0000313" key="2">
    <source>
        <dbReference type="EMBL" id="TFK49686.1"/>
    </source>
</evidence>
<feature type="region of interest" description="Disordered" evidence="1">
    <location>
        <begin position="1"/>
        <end position="84"/>
    </location>
</feature>
<name>A0A5C3MZP5_9AGAM</name>
<dbReference type="EMBL" id="ML213515">
    <property type="protein sequence ID" value="TFK49686.1"/>
    <property type="molecule type" value="Genomic_DNA"/>
</dbReference>
<dbReference type="Proteomes" id="UP000305948">
    <property type="component" value="Unassembled WGS sequence"/>
</dbReference>
<organism evidence="2 3">
    <name type="scientific">Heliocybe sulcata</name>
    <dbReference type="NCBI Taxonomy" id="5364"/>
    <lineage>
        <taxon>Eukaryota</taxon>
        <taxon>Fungi</taxon>
        <taxon>Dikarya</taxon>
        <taxon>Basidiomycota</taxon>
        <taxon>Agaricomycotina</taxon>
        <taxon>Agaricomycetes</taxon>
        <taxon>Gloeophyllales</taxon>
        <taxon>Gloeophyllaceae</taxon>
        <taxon>Heliocybe</taxon>
    </lineage>
</organism>
<accession>A0A5C3MZP5</accession>
<proteinExistence type="predicted"/>
<reference evidence="2 3" key="1">
    <citation type="journal article" date="2019" name="Nat. Ecol. Evol.">
        <title>Megaphylogeny resolves global patterns of mushroom evolution.</title>
        <authorList>
            <person name="Varga T."/>
            <person name="Krizsan K."/>
            <person name="Foldi C."/>
            <person name="Dima B."/>
            <person name="Sanchez-Garcia M."/>
            <person name="Sanchez-Ramirez S."/>
            <person name="Szollosi G.J."/>
            <person name="Szarkandi J.G."/>
            <person name="Papp V."/>
            <person name="Albert L."/>
            <person name="Andreopoulos W."/>
            <person name="Angelini C."/>
            <person name="Antonin V."/>
            <person name="Barry K.W."/>
            <person name="Bougher N.L."/>
            <person name="Buchanan P."/>
            <person name="Buyck B."/>
            <person name="Bense V."/>
            <person name="Catcheside P."/>
            <person name="Chovatia M."/>
            <person name="Cooper J."/>
            <person name="Damon W."/>
            <person name="Desjardin D."/>
            <person name="Finy P."/>
            <person name="Geml J."/>
            <person name="Haridas S."/>
            <person name="Hughes K."/>
            <person name="Justo A."/>
            <person name="Karasinski D."/>
            <person name="Kautmanova I."/>
            <person name="Kiss B."/>
            <person name="Kocsube S."/>
            <person name="Kotiranta H."/>
            <person name="LaButti K.M."/>
            <person name="Lechner B.E."/>
            <person name="Liimatainen K."/>
            <person name="Lipzen A."/>
            <person name="Lukacs Z."/>
            <person name="Mihaltcheva S."/>
            <person name="Morgado L.N."/>
            <person name="Niskanen T."/>
            <person name="Noordeloos M.E."/>
            <person name="Ohm R.A."/>
            <person name="Ortiz-Santana B."/>
            <person name="Ovrebo C."/>
            <person name="Racz N."/>
            <person name="Riley R."/>
            <person name="Savchenko A."/>
            <person name="Shiryaev A."/>
            <person name="Soop K."/>
            <person name="Spirin V."/>
            <person name="Szebenyi C."/>
            <person name="Tomsovsky M."/>
            <person name="Tulloss R.E."/>
            <person name="Uehling J."/>
            <person name="Grigoriev I.V."/>
            <person name="Vagvolgyi C."/>
            <person name="Papp T."/>
            <person name="Martin F.M."/>
            <person name="Miettinen O."/>
            <person name="Hibbett D.S."/>
            <person name="Nagy L.G."/>
        </authorList>
    </citation>
    <scope>NUCLEOTIDE SEQUENCE [LARGE SCALE GENOMIC DNA]</scope>
    <source>
        <strain evidence="2 3">OMC1185</strain>
    </source>
</reference>
<dbReference type="AlphaFoldDB" id="A0A5C3MZP5"/>
<feature type="compositionally biased region" description="Basic and acidic residues" evidence="1">
    <location>
        <begin position="7"/>
        <end position="17"/>
    </location>
</feature>
<feature type="compositionally biased region" description="Polar residues" evidence="1">
    <location>
        <begin position="25"/>
        <end position="34"/>
    </location>
</feature>
<gene>
    <name evidence="2" type="ORF">OE88DRAFT_1726896</name>
</gene>
<sequence>MVRARAGRKEGHRDTTHTVRGLPAQSCNPSQTRIRSSRGLEGNDGNEADAKNPPINYAGDDDNSPAVLRGRGVAGEDCEGSRSARPWSLPWRTRLYPADGTSDNPLKPARGSLALSDPDGIRTSVGISGKALDVLRLDDGHDLALSGTQALLPLLAQERYLQVKRNRRTVSAAEEQAPIWRPALLRIVAWTGEFPLSGSIRLVGQPSRTSASEQSIPAHVSRWMPGPATLSRYRAIAACGIDNFIPNEATLPVHKYISPAQSPMNTTFNFDLLSA</sequence>
<keyword evidence="3" id="KW-1185">Reference proteome</keyword>